<dbReference type="AlphaFoldDB" id="A0A9D1P1E9"/>
<feature type="transmembrane region" description="Helical" evidence="8">
    <location>
        <begin position="142"/>
        <end position="162"/>
    </location>
</feature>
<dbReference type="PANTHER" id="PTHR34975">
    <property type="entry name" value="SPORE GERMINATION PROTEIN A2"/>
    <property type="match status" value="1"/>
</dbReference>
<feature type="transmembrane region" description="Helical" evidence="8">
    <location>
        <begin position="328"/>
        <end position="347"/>
    </location>
</feature>
<keyword evidence="7 8" id="KW-0472">Membrane</keyword>
<evidence type="ECO:0000256" key="1">
    <source>
        <dbReference type="ARBA" id="ARBA00004141"/>
    </source>
</evidence>
<evidence type="ECO:0000256" key="4">
    <source>
        <dbReference type="ARBA" id="ARBA00022544"/>
    </source>
</evidence>
<reference evidence="9" key="2">
    <citation type="journal article" date="2021" name="PeerJ">
        <title>Extensive microbial diversity within the chicken gut microbiome revealed by metagenomics and culture.</title>
        <authorList>
            <person name="Gilroy R."/>
            <person name="Ravi A."/>
            <person name="Getino M."/>
            <person name="Pursley I."/>
            <person name="Horton D.L."/>
            <person name="Alikhan N.F."/>
            <person name="Baker D."/>
            <person name="Gharbi K."/>
            <person name="Hall N."/>
            <person name="Watson M."/>
            <person name="Adriaenssens E.M."/>
            <person name="Foster-Nyarko E."/>
            <person name="Jarju S."/>
            <person name="Secka A."/>
            <person name="Antonio M."/>
            <person name="Oren A."/>
            <person name="Chaudhuri R.R."/>
            <person name="La Ragione R."/>
            <person name="Hildebrand F."/>
            <person name="Pallen M.J."/>
        </authorList>
    </citation>
    <scope>NUCLEOTIDE SEQUENCE</scope>
    <source>
        <strain evidence="9">CHK188-20938</strain>
    </source>
</reference>
<dbReference type="EMBL" id="DVOO01000011">
    <property type="protein sequence ID" value="HIV24843.1"/>
    <property type="molecule type" value="Genomic_DNA"/>
</dbReference>
<feature type="transmembrane region" description="Helical" evidence="8">
    <location>
        <begin position="214"/>
        <end position="236"/>
    </location>
</feature>
<feature type="transmembrane region" description="Helical" evidence="8">
    <location>
        <begin position="41"/>
        <end position="60"/>
    </location>
</feature>
<keyword evidence="6 8" id="KW-1133">Transmembrane helix</keyword>
<sequence>MMFADNDRISLRQMKRQMVISFLGVLLLFQSGDTAAGGIHAILGLILGTLLLLVYLFLLVRTADVYGNLEEYLGAAGKWAVTAVYLSFLILGGSVLLEKTVRVIQSCLLASLPQPVIGGMFLAAAFLGMGQNIQRRGRLAELCYPWILGFFAVLLLLAALHIRNPGLENMGTVQLGRISGETVKVLTAGTALCLLPFSLVRVRPQKKNFAVLRRGVWILLLFTLGAAGILIGVYGWEGVRKLEYPILNLMTGTGIPGGFLGRFDIIWLAVLLFALLFSMGSLLFYGGRICGREAAANCRVRLILAAAIWLGSFLKWDEAALSDFYFRLLRDIYLPVLLVIALLTVWAKRRFQNENREREKKEE</sequence>
<evidence type="ECO:0000256" key="7">
    <source>
        <dbReference type="ARBA" id="ARBA00023136"/>
    </source>
</evidence>
<gene>
    <name evidence="9" type="ORF">IAB71_03505</name>
</gene>
<evidence type="ECO:0000256" key="6">
    <source>
        <dbReference type="ARBA" id="ARBA00022989"/>
    </source>
</evidence>
<feature type="transmembrane region" description="Helical" evidence="8">
    <location>
        <begin position="182"/>
        <end position="202"/>
    </location>
</feature>
<comment type="similarity">
    <text evidence="2">Belongs to the amino acid-polyamine-organocation (APC) superfamily. Spore germination protein (SGP) (TC 2.A.3.9) family.</text>
</comment>
<evidence type="ECO:0000256" key="8">
    <source>
        <dbReference type="SAM" id="Phobius"/>
    </source>
</evidence>
<keyword evidence="4" id="KW-0309">Germination</keyword>
<evidence type="ECO:0000256" key="2">
    <source>
        <dbReference type="ARBA" id="ARBA00007998"/>
    </source>
</evidence>
<reference evidence="9" key="1">
    <citation type="submission" date="2020-10" db="EMBL/GenBank/DDBJ databases">
        <authorList>
            <person name="Gilroy R."/>
        </authorList>
    </citation>
    <scope>NUCLEOTIDE SEQUENCE</scope>
    <source>
        <strain evidence="9">CHK188-20938</strain>
    </source>
</reference>
<keyword evidence="3" id="KW-0813">Transport</keyword>
<name>A0A9D1P1E9_9FIRM</name>
<dbReference type="GO" id="GO:0009847">
    <property type="term" value="P:spore germination"/>
    <property type="evidence" value="ECO:0007669"/>
    <property type="project" value="InterPro"/>
</dbReference>
<dbReference type="GO" id="GO:0016020">
    <property type="term" value="C:membrane"/>
    <property type="evidence" value="ECO:0007669"/>
    <property type="project" value="UniProtKB-SubCell"/>
</dbReference>
<evidence type="ECO:0000313" key="10">
    <source>
        <dbReference type="Proteomes" id="UP000824169"/>
    </source>
</evidence>
<keyword evidence="5 8" id="KW-0812">Transmembrane</keyword>
<accession>A0A9D1P1E9</accession>
<proteinExistence type="inferred from homology"/>
<feature type="transmembrane region" description="Helical" evidence="8">
    <location>
        <begin position="298"/>
        <end position="316"/>
    </location>
</feature>
<dbReference type="PANTHER" id="PTHR34975:SF2">
    <property type="entry name" value="SPORE GERMINATION PROTEIN A2"/>
    <property type="match status" value="1"/>
</dbReference>
<evidence type="ECO:0000256" key="5">
    <source>
        <dbReference type="ARBA" id="ARBA00022692"/>
    </source>
</evidence>
<dbReference type="InterPro" id="IPR004761">
    <property type="entry name" value="Spore_GerAB"/>
</dbReference>
<evidence type="ECO:0000256" key="3">
    <source>
        <dbReference type="ARBA" id="ARBA00022448"/>
    </source>
</evidence>
<dbReference type="Pfam" id="PF03845">
    <property type="entry name" value="Spore_permease"/>
    <property type="match status" value="1"/>
</dbReference>
<feature type="transmembrane region" description="Helical" evidence="8">
    <location>
        <begin position="72"/>
        <end position="97"/>
    </location>
</feature>
<comment type="subcellular location">
    <subcellularLocation>
        <location evidence="1">Membrane</location>
        <topology evidence="1">Multi-pass membrane protein</topology>
    </subcellularLocation>
</comment>
<feature type="transmembrane region" description="Helical" evidence="8">
    <location>
        <begin position="265"/>
        <end position="286"/>
    </location>
</feature>
<feature type="transmembrane region" description="Helical" evidence="8">
    <location>
        <begin position="103"/>
        <end position="130"/>
    </location>
</feature>
<comment type="caution">
    <text evidence="9">The sequence shown here is derived from an EMBL/GenBank/DDBJ whole genome shotgun (WGS) entry which is preliminary data.</text>
</comment>
<organism evidence="9 10">
    <name type="scientific">Candidatus Scatomonas pullistercoris</name>
    <dbReference type="NCBI Taxonomy" id="2840920"/>
    <lineage>
        <taxon>Bacteria</taxon>
        <taxon>Bacillati</taxon>
        <taxon>Bacillota</taxon>
        <taxon>Clostridia</taxon>
        <taxon>Lachnospirales</taxon>
        <taxon>Lachnospiraceae</taxon>
        <taxon>Lachnospiraceae incertae sedis</taxon>
        <taxon>Candidatus Scatomonas</taxon>
    </lineage>
</organism>
<dbReference type="Proteomes" id="UP000824169">
    <property type="component" value="Unassembled WGS sequence"/>
</dbReference>
<evidence type="ECO:0000313" key="9">
    <source>
        <dbReference type="EMBL" id="HIV24843.1"/>
    </source>
</evidence>
<protein>
    <submittedName>
        <fullName evidence="9">GerAB/ArcD/ProY family transporter</fullName>
    </submittedName>
</protein>